<evidence type="ECO:0000256" key="1">
    <source>
        <dbReference type="ARBA" id="ARBA00006643"/>
    </source>
</evidence>
<evidence type="ECO:0000259" key="2">
    <source>
        <dbReference type="Pfam" id="PF14432"/>
    </source>
</evidence>
<organism evidence="3 4">
    <name type="scientific">Helianthus annuus</name>
    <name type="common">Common sunflower</name>
    <dbReference type="NCBI Taxonomy" id="4232"/>
    <lineage>
        <taxon>Eukaryota</taxon>
        <taxon>Viridiplantae</taxon>
        <taxon>Streptophyta</taxon>
        <taxon>Embryophyta</taxon>
        <taxon>Tracheophyta</taxon>
        <taxon>Spermatophyta</taxon>
        <taxon>Magnoliopsida</taxon>
        <taxon>eudicotyledons</taxon>
        <taxon>Gunneridae</taxon>
        <taxon>Pentapetalae</taxon>
        <taxon>asterids</taxon>
        <taxon>campanulids</taxon>
        <taxon>Asterales</taxon>
        <taxon>Asteraceae</taxon>
        <taxon>Asteroideae</taxon>
        <taxon>Heliantheae alliance</taxon>
        <taxon>Heliantheae</taxon>
        <taxon>Helianthus</taxon>
    </lineage>
</organism>
<dbReference type="Proteomes" id="UP000215914">
    <property type="component" value="Chromosome 13"/>
</dbReference>
<dbReference type="InterPro" id="IPR032867">
    <property type="entry name" value="DYW_dom"/>
</dbReference>
<proteinExistence type="inferred from homology"/>
<dbReference type="Pfam" id="PF14432">
    <property type="entry name" value="DYW_deaminase"/>
    <property type="match status" value="1"/>
</dbReference>
<dbReference type="Pfam" id="PF20430">
    <property type="entry name" value="Eplus_motif"/>
    <property type="match status" value="1"/>
</dbReference>
<dbReference type="GO" id="GO:0008270">
    <property type="term" value="F:zinc ion binding"/>
    <property type="evidence" value="ECO:0007669"/>
    <property type="project" value="InterPro"/>
</dbReference>
<dbReference type="AlphaFoldDB" id="A0A251SRT3"/>
<dbReference type="InterPro" id="IPR046849">
    <property type="entry name" value="E2_motif"/>
</dbReference>
<dbReference type="InParanoid" id="A0A251SRT3"/>
<accession>A0A251SRT3</accession>
<evidence type="ECO:0000313" key="4">
    <source>
        <dbReference type="Proteomes" id="UP000215914"/>
    </source>
</evidence>
<keyword evidence="4" id="KW-1185">Reference proteome</keyword>
<reference evidence="4" key="1">
    <citation type="journal article" date="2017" name="Nature">
        <title>The sunflower genome provides insights into oil metabolism, flowering and Asterid evolution.</title>
        <authorList>
            <person name="Badouin H."/>
            <person name="Gouzy J."/>
            <person name="Grassa C.J."/>
            <person name="Murat F."/>
            <person name="Staton S.E."/>
            <person name="Cottret L."/>
            <person name="Lelandais-Briere C."/>
            <person name="Owens G.L."/>
            <person name="Carrere S."/>
            <person name="Mayjonade B."/>
            <person name="Legrand L."/>
            <person name="Gill N."/>
            <person name="Kane N.C."/>
            <person name="Bowers J.E."/>
            <person name="Hubner S."/>
            <person name="Bellec A."/>
            <person name="Berard A."/>
            <person name="Berges H."/>
            <person name="Blanchet N."/>
            <person name="Boniface M.C."/>
            <person name="Brunel D."/>
            <person name="Catrice O."/>
            <person name="Chaidir N."/>
            <person name="Claudel C."/>
            <person name="Donnadieu C."/>
            <person name="Faraut T."/>
            <person name="Fievet G."/>
            <person name="Helmstetter N."/>
            <person name="King M."/>
            <person name="Knapp S.J."/>
            <person name="Lai Z."/>
            <person name="Le Paslier M.C."/>
            <person name="Lippi Y."/>
            <person name="Lorenzon L."/>
            <person name="Mandel J.R."/>
            <person name="Marage G."/>
            <person name="Marchand G."/>
            <person name="Marquand E."/>
            <person name="Bret-Mestries E."/>
            <person name="Morien E."/>
            <person name="Nambeesan S."/>
            <person name="Nguyen T."/>
            <person name="Pegot-Espagnet P."/>
            <person name="Pouilly N."/>
            <person name="Raftis F."/>
            <person name="Sallet E."/>
            <person name="Schiex T."/>
            <person name="Thomas J."/>
            <person name="Vandecasteele C."/>
            <person name="Vares D."/>
            <person name="Vear F."/>
            <person name="Vautrin S."/>
            <person name="Crespi M."/>
            <person name="Mangin B."/>
            <person name="Burke J.M."/>
            <person name="Salse J."/>
            <person name="Munos S."/>
            <person name="Vincourt P."/>
            <person name="Rieseberg L.H."/>
            <person name="Langlade N.B."/>
        </authorList>
    </citation>
    <scope>NUCLEOTIDE SEQUENCE [LARGE SCALE GENOMIC DNA]</scope>
    <source>
        <strain evidence="4">cv. SF193</strain>
    </source>
</reference>
<feature type="domain" description="DYW" evidence="2">
    <location>
        <begin position="70"/>
        <end position="114"/>
    </location>
</feature>
<gene>
    <name evidence="3" type="ORF">HannXRQ_Chr13g0388801</name>
</gene>
<sequence length="134" mass="15062">MCIWEWEQCECGCDRSSCSSEEEIGSGKTAYDERRTHLFLAGDHNHPQTDEIFAMLSRLNDLINVTSGDMVHGERLAIAFALLITEVEQDILVIKNLRVCGDRQVFIKLVSKVVSWVKQSNFGSPTQLGNCVPM</sequence>
<evidence type="ECO:0000313" key="3">
    <source>
        <dbReference type="EMBL" id="OTG00241.1"/>
    </source>
</evidence>
<protein>
    <submittedName>
        <fullName evidence="3">Putative DYW domain-containing protein</fullName>
    </submittedName>
</protein>
<name>A0A251SRT3_HELAN</name>
<dbReference type="EMBL" id="CM007902">
    <property type="protein sequence ID" value="OTG00241.1"/>
    <property type="molecule type" value="Genomic_DNA"/>
</dbReference>
<dbReference type="STRING" id="4232.A0A251SRT3"/>
<comment type="similarity">
    <text evidence="1">Belongs to the PPR family. PCMP-H subfamily.</text>
</comment>